<dbReference type="EMBL" id="PVEM01000012">
    <property type="protein sequence ID" value="PTD04198.1"/>
    <property type="molecule type" value="Genomic_DNA"/>
</dbReference>
<evidence type="ECO:0000259" key="1">
    <source>
        <dbReference type="Pfam" id="PF12417"/>
    </source>
</evidence>
<dbReference type="AlphaFoldDB" id="A0A2T4GKV7"/>
<evidence type="ECO:0000313" key="2">
    <source>
        <dbReference type="EMBL" id="PTD04198.1"/>
    </source>
</evidence>
<reference evidence="2 4" key="1">
    <citation type="submission" date="2018-02" db="EMBL/GenBank/DDBJ databases">
        <title>Fusarium culmorum secondary metabolites in fungal-bacterial-plant interactions.</title>
        <authorList>
            <person name="Schmidt R."/>
        </authorList>
    </citation>
    <scope>NUCLEOTIDE SEQUENCE [LARGE SCALE GENOMIC DNA]</scope>
    <source>
        <strain evidence="2 4">PV</strain>
    </source>
</reference>
<evidence type="ECO:0000313" key="3">
    <source>
        <dbReference type="EMBL" id="QPC58500.1"/>
    </source>
</evidence>
<reference evidence="3" key="2">
    <citation type="submission" date="2020-11" db="EMBL/GenBank/DDBJ databases">
        <title>The chromosome-scale genome resource for two endophytic Fusarium species: F. culmorum and F. pseudograminearum.</title>
        <authorList>
            <person name="Yuan Z."/>
        </authorList>
    </citation>
    <scope>NUCLEOTIDE SEQUENCE</scope>
    <source>
        <strain evidence="3">Class2-1B</strain>
    </source>
</reference>
<dbReference type="Proteomes" id="UP000663297">
    <property type="component" value="Chromosome 1"/>
</dbReference>
<dbReference type="Pfam" id="PF12417">
    <property type="entry name" value="DUF3669"/>
    <property type="match status" value="1"/>
</dbReference>
<proteinExistence type="predicted"/>
<dbReference type="OrthoDB" id="2993351at2759"/>
<dbReference type="InterPro" id="IPR022137">
    <property type="entry name" value="Znf_prot_DUF3669"/>
</dbReference>
<accession>A0A2T4GKV7</accession>
<evidence type="ECO:0000313" key="4">
    <source>
        <dbReference type="Proteomes" id="UP000241587"/>
    </source>
</evidence>
<organism evidence="2 4">
    <name type="scientific">Fusarium culmorum</name>
    <dbReference type="NCBI Taxonomy" id="5516"/>
    <lineage>
        <taxon>Eukaryota</taxon>
        <taxon>Fungi</taxon>
        <taxon>Dikarya</taxon>
        <taxon>Ascomycota</taxon>
        <taxon>Pezizomycotina</taxon>
        <taxon>Sordariomycetes</taxon>
        <taxon>Hypocreomycetidae</taxon>
        <taxon>Hypocreales</taxon>
        <taxon>Nectriaceae</taxon>
        <taxon>Fusarium</taxon>
    </lineage>
</organism>
<gene>
    <name evidence="2" type="ORF">FCULG_00002361</name>
    <name evidence="3" type="ORF">HYE67_000731</name>
</gene>
<sequence>MWRKERRYTGDRQSDDSLISLSTSLRDLAMNSLRFSKQPFTEEELKDATPKQILQRMLSTSSYISTTSSLATKYNSASTNPSTFAFEELGKGQCGTVYALIGSPTIVKIPNHEGKFEELGIDYRRHTRVQEAIQQHGQNLDHARLPKLHAFLSPKSDFWKKYGLLFPHHVDVRNFGLTSERIFSAPLPVREALVDVLLPPLNKNQKHKFLMKPENKHCIIRMYLGRRCTIKTQKLHTIKLQNFPLHVNEMEDLHLNTGYFARCMANTLAIIHWGAKIDGNDIEFVLGSSPAQTKRPSSDELEKLSLWEMAEACELDFSQRTMEMWVIDFNQCSQVEDDEAGIDKMIKAFIHNDPYYPRPGQADENDQELWKIFRTSYLFESAKLTKSKGPFKFIIGVEETGKSIDSLF</sequence>
<keyword evidence="4" id="KW-1185">Reference proteome</keyword>
<protein>
    <recommendedName>
        <fullName evidence="1">DUF3669 domain-containing protein</fullName>
    </recommendedName>
</protein>
<feature type="domain" description="DUF3669" evidence="1">
    <location>
        <begin position="324"/>
        <end position="388"/>
    </location>
</feature>
<dbReference type="PANTHER" id="PTHR40780">
    <property type="entry name" value="DUF3669 DOMAIN-CONTAINING PROTEIN"/>
    <property type="match status" value="1"/>
</dbReference>
<name>A0A2T4GKV7_FUSCU</name>
<dbReference type="PANTHER" id="PTHR40780:SF2">
    <property type="entry name" value="DUF3669 DOMAIN-CONTAINING PROTEIN"/>
    <property type="match status" value="1"/>
</dbReference>
<dbReference type="OMA" id="ILHWKAG"/>
<dbReference type="EMBL" id="CP064747">
    <property type="protein sequence ID" value="QPC58500.1"/>
    <property type="molecule type" value="Genomic_DNA"/>
</dbReference>
<dbReference type="Proteomes" id="UP000241587">
    <property type="component" value="Unassembled WGS sequence"/>
</dbReference>